<name>A0A6A6EBJ8_9PEZI</name>
<gene>
    <name evidence="1" type="ORF">K469DRAFT_701845</name>
</gene>
<reference evidence="1" key="1">
    <citation type="journal article" date="2020" name="Stud. Mycol.">
        <title>101 Dothideomycetes genomes: a test case for predicting lifestyles and emergence of pathogens.</title>
        <authorList>
            <person name="Haridas S."/>
            <person name="Albert R."/>
            <person name="Binder M."/>
            <person name="Bloem J."/>
            <person name="Labutti K."/>
            <person name="Salamov A."/>
            <person name="Andreopoulos B."/>
            <person name="Baker S."/>
            <person name="Barry K."/>
            <person name="Bills G."/>
            <person name="Bluhm B."/>
            <person name="Cannon C."/>
            <person name="Castanera R."/>
            <person name="Culley D."/>
            <person name="Daum C."/>
            <person name="Ezra D."/>
            <person name="Gonzalez J."/>
            <person name="Henrissat B."/>
            <person name="Kuo A."/>
            <person name="Liang C."/>
            <person name="Lipzen A."/>
            <person name="Lutzoni F."/>
            <person name="Magnuson J."/>
            <person name="Mondo S."/>
            <person name="Nolan M."/>
            <person name="Ohm R."/>
            <person name="Pangilinan J."/>
            <person name="Park H.-J."/>
            <person name="Ramirez L."/>
            <person name="Alfaro M."/>
            <person name="Sun H."/>
            <person name="Tritt A."/>
            <person name="Yoshinaga Y."/>
            <person name="Zwiers L.-H."/>
            <person name="Turgeon B."/>
            <person name="Goodwin S."/>
            <person name="Spatafora J."/>
            <person name="Crous P."/>
            <person name="Grigoriev I."/>
        </authorList>
    </citation>
    <scope>NUCLEOTIDE SEQUENCE</scope>
    <source>
        <strain evidence="1">CBS 207.26</strain>
    </source>
</reference>
<protein>
    <submittedName>
        <fullName evidence="1">Uncharacterized protein</fullName>
    </submittedName>
</protein>
<organism evidence="1 2">
    <name type="scientific">Zopfia rhizophila CBS 207.26</name>
    <dbReference type="NCBI Taxonomy" id="1314779"/>
    <lineage>
        <taxon>Eukaryota</taxon>
        <taxon>Fungi</taxon>
        <taxon>Dikarya</taxon>
        <taxon>Ascomycota</taxon>
        <taxon>Pezizomycotina</taxon>
        <taxon>Dothideomycetes</taxon>
        <taxon>Dothideomycetes incertae sedis</taxon>
        <taxon>Zopfiaceae</taxon>
        <taxon>Zopfia</taxon>
    </lineage>
</organism>
<dbReference type="AlphaFoldDB" id="A0A6A6EBJ8"/>
<dbReference type="Proteomes" id="UP000800200">
    <property type="component" value="Unassembled WGS sequence"/>
</dbReference>
<proteinExistence type="predicted"/>
<accession>A0A6A6EBJ8</accession>
<evidence type="ECO:0000313" key="1">
    <source>
        <dbReference type="EMBL" id="KAF2189221.1"/>
    </source>
</evidence>
<evidence type="ECO:0000313" key="2">
    <source>
        <dbReference type="Proteomes" id="UP000800200"/>
    </source>
</evidence>
<sequence length="100" mass="11382">MVLDEDLRFGVVQDQGIVLRSPCSTHEAQITREGHPQAPMVRRTRTERGGASGNTAWALGAGVAIPRFPNEHWWNIRARFHLTKRNFMRGLHRHRNFAAG</sequence>
<dbReference type="EMBL" id="ML994621">
    <property type="protein sequence ID" value="KAF2189221.1"/>
    <property type="molecule type" value="Genomic_DNA"/>
</dbReference>
<keyword evidence="2" id="KW-1185">Reference proteome</keyword>